<evidence type="ECO:0000313" key="3">
    <source>
        <dbReference type="Proteomes" id="UP000016932"/>
    </source>
</evidence>
<sequence length="275" mass="31949">MATNSFIARESCDSKTAPLAYPSTKERLSSFNSRQLYDDADNDSLRQSPHILLIKETTHVELFYDLFFVANLAVFTQIHSVTDERTLEQYICFVYVLWFSWYQVTLYDDEALFNFVLRPWLAPSATLLLFSDMATEEELLENEGQITNGDGRHDSAAHLDPSTTDQERDPPNIGIVPALMEDWPDVNIPLHFDQRVRLLRRDDDSRSNAMMRAIQQQWQDFLRVKDMSAFIAACKVAEWRQPGIHRRPPFIAVFVPEHDLHKLPRVHGEIVRILR</sequence>
<feature type="region of interest" description="Disordered" evidence="1">
    <location>
        <begin position="145"/>
        <end position="171"/>
    </location>
</feature>
<protein>
    <submittedName>
        <fullName evidence="2">Uncharacterized protein</fullName>
    </submittedName>
</protein>
<dbReference type="VEuPathDB" id="FungiDB:MYCFIDRAFT_77154"/>
<dbReference type="PANTHER" id="PTHR42101:SF1">
    <property type="entry name" value="LOW TEMPERATURE REQUIREMENT A"/>
    <property type="match status" value="1"/>
</dbReference>
<name>M3AR22_PSEFD</name>
<evidence type="ECO:0000313" key="2">
    <source>
        <dbReference type="EMBL" id="EME87076.1"/>
    </source>
</evidence>
<dbReference type="HOGENOM" id="CLU_1012390_0_0_1"/>
<dbReference type="Proteomes" id="UP000016932">
    <property type="component" value="Unassembled WGS sequence"/>
</dbReference>
<dbReference type="PANTHER" id="PTHR42101">
    <property type="entry name" value="CHROMOSOME 16, WHOLE GENOME SHOTGUN SEQUENCE"/>
    <property type="match status" value="1"/>
</dbReference>
<organism evidence="2 3">
    <name type="scientific">Pseudocercospora fijiensis (strain CIRAD86)</name>
    <name type="common">Black leaf streak disease fungus</name>
    <name type="synonym">Mycosphaerella fijiensis</name>
    <dbReference type="NCBI Taxonomy" id="383855"/>
    <lineage>
        <taxon>Eukaryota</taxon>
        <taxon>Fungi</taxon>
        <taxon>Dikarya</taxon>
        <taxon>Ascomycota</taxon>
        <taxon>Pezizomycotina</taxon>
        <taxon>Dothideomycetes</taxon>
        <taxon>Dothideomycetidae</taxon>
        <taxon>Mycosphaerellales</taxon>
        <taxon>Mycosphaerellaceae</taxon>
        <taxon>Pseudocercospora</taxon>
    </lineage>
</organism>
<dbReference type="AlphaFoldDB" id="M3AR22"/>
<dbReference type="GeneID" id="19341273"/>
<dbReference type="OrthoDB" id="10525162at2759"/>
<gene>
    <name evidence="2" type="ORF">MYCFIDRAFT_77154</name>
</gene>
<dbReference type="EMBL" id="KB446556">
    <property type="protein sequence ID" value="EME87076.1"/>
    <property type="molecule type" value="Genomic_DNA"/>
</dbReference>
<dbReference type="STRING" id="383855.M3AR22"/>
<keyword evidence="3" id="KW-1185">Reference proteome</keyword>
<reference evidence="2 3" key="1">
    <citation type="journal article" date="2012" name="PLoS Pathog.">
        <title>Diverse lifestyles and strategies of plant pathogenesis encoded in the genomes of eighteen Dothideomycetes fungi.</title>
        <authorList>
            <person name="Ohm R.A."/>
            <person name="Feau N."/>
            <person name="Henrissat B."/>
            <person name="Schoch C.L."/>
            <person name="Horwitz B.A."/>
            <person name="Barry K.W."/>
            <person name="Condon B.J."/>
            <person name="Copeland A.C."/>
            <person name="Dhillon B."/>
            <person name="Glaser F."/>
            <person name="Hesse C.N."/>
            <person name="Kosti I."/>
            <person name="LaButti K."/>
            <person name="Lindquist E.A."/>
            <person name="Lucas S."/>
            <person name="Salamov A.A."/>
            <person name="Bradshaw R.E."/>
            <person name="Ciuffetti L."/>
            <person name="Hamelin R.C."/>
            <person name="Kema G.H.J."/>
            <person name="Lawrence C."/>
            <person name="Scott J.A."/>
            <person name="Spatafora J.W."/>
            <person name="Turgeon B.G."/>
            <person name="de Wit P.J.G.M."/>
            <person name="Zhong S."/>
            <person name="Goodwin S.B."/>
            <person name="Grigoriev I.V."/>
        </authorList>
    </citation>
    <scope>NUCLEOTIDE SEQUENCE [LARGE SCALE GENOMIC DNA]</scope>
    <source>
        <strain evidence="2 3">CIRAD86</strain>
    </source>
</reference>
<dbReference type="RefSeq" id="XP_007922743.1">
    <property type="nucleotide sequence ID" value="XM_007924552.1"/>
</dbReference>
<dbReference type="KEGG" id="pfj:MYCFIDRAFT_77154"/>
<accession>M3AR22</accession>
<proteinExistence type="predicted"/>
<evidence type="ECO:0000256" key="1">
    <source>
        <dbReference type="SAM" id="MobiDB-lite"/>
    </source>
</evidence>